<dbReference type="Gene3D" id="1.10.1780.10">
    <property type="entry name" value="Clp, N-terminal domain"/>
    <property type="match status" value="1"/>
</dbReference>
<dbReference type="CDD" id="cd00009">
    <property type="entry name" value="AAA"/>
    <property type="match status" value="1"/>
</dbReference>
<dbReference type="SMART" id="SM00382">
    <property type="entry name" value="AAA"/>
    <property type="match status" value="2"/>
</dbReference>
<sequence>MMEKIQLKSLVGRLNSNCTRALEAAAGLCVSHSGYEVNVDHFLMKLLEEENDLARILVHFEINVVHFVKRVQQSIELEQKGNQSKPVFAQSLVGLLEDAWLIASLELAAPEVRSGHLVMAILANQRRHGMASYVDDLNSIPYDDLKANYLSITEGSCEVGSVAKGSVAAAVAEADMSVLEKFCTNFTAKARAGEIDPVFCRDVEIRQMIDILGRRRKNNPICVGDAGVGKSAVVEGLALKIAQGDVPEILAGVELYGLDLGLLQAGASVKGEFENRLNGVLSAIKASPKPIILFIDEAHTLIGAGGTAGSGDAANLLKPALARGELRTVAATTWSEYKKYFEKDPALARRFQLVKLDEPTIEQAVTIIRGLRQTYEAAHGVYVRDDAVEAAAKMSSRYISGRQLPDKAVDVLDTAAARVKISITAKPDAIDDLERMIETLERESHALQRDIASDVLEDEGQLADLAQQISERQSELDTLLIQWQTEQELVNSIVQLRQQLAQHRALNVENRSEVDSSETGSSETDSLETDSLETDSLETNSAEIDEQQLRREVSDKIAALNELQQDNPLIHYEVSPDVVGRVIADWTGIPLGKMVRDEAQSVLSFNQQLQQRIKGQNHAIDAIDQGIRAAKAGVNNPETPTGVFLFVGPSGVGKTEAAIGVADQQFGGERFLTSINMSEFQEKHSVSRLIGSPPGYVGYGEGGLLTEAVRQKPYSVVLLDEVEKADLEVMNLFYQVFDKGMLSDGEGQLVNFRNTIVFLTSNLATDIITDMCADGQRPSKEALIEAIRPVLSAHFKPALLARMQIVPFYPIAAEVMGDIVRIKLDKVVHRLAASQKLMLHYSDSVVDAIAQRCTEVETGARNIDHILNGTLLPQIATQVLERMSDETRYTTLLLDMDDNGGFKLSFGNEYDPPIYELEPVSSVREETDESTVTEND</sequence>
<dbReference type="Pfam" id="PF10431">
    <property type="entry name" value="ClpB_D2-small"/>
    <property type="match status" value="1"/>
</dbReference>
<dbReference type="InterPro" id="IPR036628">
    <property type="entry name" value="Clp_N_dom_sf"/>
</dbReference>
<dbReference type="InterPro" id="IPR017729">
    <property type="entry name" value="ATPase_T6SS_ClpV1"/>
</dbReference>
<feature type="coiled-coil region" evidence="4">
    <location>
        <begin position="430"/>
        <end position="482"/>
    </location>
</feature>
<reference evidence="8 9" key="1">
    <citation type="journal article" date="2008" name="Int. J. Syst. Evol. Microbiol.">
        <title>Amphritea japonica sp. nov. and Amphritea balenae sp. nov., isolated from the sediment adjacent to sperm whale carcasses off Kagoshima, Japan.</title>
        <authorList>
            <person name="Miyazaki M."/>
            <person name="Nogi Y."/>
            <person name="Fujiwara Y."/>
            <person name="Kawato M."/>
            <person name="Nagahama T."/>
            <person name="Kubokawa K."/>
            <person name="Horikoshi K."/>
        </authorList>
    </citation>
    <scope>NUCLEOTIDE SEQUENCE [LARGE SCALE GENOMIC DNA]</scope>
    <source>
        <strain evidence="8 9">ATCC BAA-1530</strain>
    </source>
</reference>
<dbReference type="FunFam" id="3.40.50.300:FF:000025">
    <property type="entry name" value="ATP-dependent Clp protease subunit"/>
    <property type="match status" value="1"/>
</dbReference>
<dbReference type="InterPro" id="IPR027417">
    <property type="entry name" value="P-loop_NTPase"/>
</dbReference>
<protein>
    <submittedName>
        <fullName evidence="8">Type VI secretion system protein VasG</fullName>
    </submittedName>
</protein>
<dbReference type="EMBL" id="AP014545">
    <property type="protein sequence ID" value="BBB25267.1"/>
    <property type="molecule type" value="Genomic_DNA"/>
</dbReference>
<gene>
    <name evidence="8" type="primary">vasG</name>
    <name evidence="8" type="ORF">AMJAP_0668</name>
</gene>
<dbReference type="SUPFAM" id="SSF81923">
    <property type="entry name" value="Double Clp-N motif"/>
    <property type="match status" value="1"/>
</dbReference>
<keyword evidence="1" id="KW-0547">Nucleotide-binding</keyword>
<dbReference type="GO" id="GO:0005737">
    <property type="term" value="C:cytoplasm"/>
    <property type="evidence" value="ECO:0007669"/>
    <property type="project" value="TreeGrafter"/>
</dbReference>
<dbReference type="InterPro" id="IPR003593">
    <property type="entry name" value="AAA+_ATPase"/>
</dbReference>
<dbReference type="PANTHER" id="PTHR11638">
    <property type="entry name" value="ATP-DEPENDENT CLP PROTEASE"/>
    <property type="match status" value="1"/>
</dbReference>
<dbReference type="InterPro" id="IPR041546">
    <property type="entry name" value="ClpA/ClpB_AAA_lid"/>
</dbReference>
<feature type="region of interest" description="Disordered" evidence="5">
    <location>
        <begin position="508"/>
        <end position="543"/>
    </location>
</feature>
<keyword evidence="4" id="KW-0175">Coiled coil</keyword>
<dbReference type="SMART" id="SM01086">
    <property type="entry name" value="ClpB_D2-small"/>
    <property type="match status" value="1"/>
</dbReference>
<dbReference type="PROSITE" id="PS00870">
    <property type="entry name" value="CLPAB_1"/>
    <property type="match status" value="1"/>
</dbReference>
<dbReference type="AlphaFoldDB" id="A0A7R6P8A3"/>
<keyword evidence="9" id="KW-1185">Reference proteome</keyword>
<feature type="domain" description="Clp ATPase C-terminal" evidence="7">
    <location>
        <begin position="811"/>
        <end position="904"/>
    </location>
</feature>
<keyword evidence="3" id="KW-0143">Chaperone</keyword>
<keyword evidence="2" id="KW-0067">ATP-binding</keyword>
<dbReference type="InterPro" id="IPR003959">
    <property type="entry name" value="ATPase_AAA_core"/>
</dbReference>
<evidence type="ECO:0000259" key="6">
    <source>
        <dbReference type="SMART" id="SM00382"/>
    </source>
</evidence>
<dbReference type="KEGG" id="ajp:AMJAP_0668"/>
<dbReference type="GO" id="GO:0005524">
    <property type="term" value="F:ATP binding"/>
    <property type="evidence" value="ECO:0007669"/>
    <property type="project" value="UniProtKB-KW"/>
</dbReference>
<dbReference type="PRINTS" id="PR00300">
    <property type="entry name" value="CLPPROTEASEA"/>
</dbReference>
<evidence type="ECO:0000256" key="4">
    <source>
        <dbReference type="SAM" id="Coils"/>
    </source>
</evidence>
<accession>A0A7R6P8A3</accession>
<dbReference type="NCBIfam" id="TIGR03345">
    <property type="entry name" value="VI_ClpV1"/>
    <property type="match status" value="1"/>
</dbReference>
<organism evidence="8 9">
    <name type="scientific">Amphritea japonica ATCC BAA-1530</name>
    <dbReference type="NCBI Taxonomy" id="1278309"/>
    <lineage>
        <taxon>Bacteria</taxon>
        <taxon>Pseudomonadati</taxon>
        <taxon>Pseudomonadota</taxon>
        <taxon>Gammaproteobacteria</taxon>
        <taxon>Oceanospirillales</taxon>
        <taxon>Oceanospirillaceae</taxon>
        <taxon>Amphritea</taxon>
    </lineage>
</organism>
<evidence type="ECO:0000256" key="5">
    <source>
        <dbReference type="SAM" id="MobiDB-lite"/>
    </source>
</evidence>
<evidence type="ECO:0000313" key="9">
    <source>
        <dbReference type="Proteomes" id="UP000595663"/>
    </source>
</evidence>
<dbReference type="Pfam" id="PF07724">
    <property type="entry name" value="AAA_2"/>
    <property type="match status" value="1"/>
</dbReference>
<dbReference type="GO" id="GO:0034605">
    <property type="term" value="P:cellular response to heat"/>
    <property type="evidence" value="ECO:0007669"/>
    <property type="project" value="TreeGrafter"/>
</dbReference>
<dbReference type="InterPro" id="IPR001270">
    <property type="entry name" value="ClpA/B"/>
</dbReference>
<proteinExistence type="predicted"/>
<dbReference type="InterPro" id="IPR050130">
    <property type="entry name" value="ClpA_ClpB"/>
</dbReference>
<feature type="domain" description="AAA+ ATPase" evidence="6">
    <location>
        <begin position="640"/>
        <end position="788"/>
    </location>
</feature>
<dbReference type="SUPFAM" id="SSF52540">
    <property type="entry name" value="P-loop containing nucleoside triphosphate hydrolases"/>
    <property type="match status" value="2"/>
</dbReference>
<dbReference type="RefSeq" id="WP_019622385.1">
    <property type="nucleotide sequence ID" value="NZ_AP014545.1"/>
</dbReference>
<dbReference type="InterPro" id="IPR019489">
    <property type="entry name" value="Clp_ATPase_C"/>
</dbReference>
<evidence type="ECO:0000256" key="2">
    <source>
        <dbReference type="ARBA" id="ARBA00022840"/>
    </source>
</evidence>
<dbReference type="Pfam" id="PF00004">
    <property type="entry name" value="AAA"/>
    <property type="match status" value="1"/>
</dbReference>
<feature type="domain" description="AAA+ ATPase" evidence="6">
    <location>
        <begin position="217"/>
        <end position="362"/>
    </location>
</feature>
<feature type="compositionally biased region" description="Acidic residues" evidence="5">
    <location>
        <begin position="525"/>
        <end position="536"/>
    </location>
</feature>
<dbReference type="Gene3D" id="3.40.50.300">
    <property type="entry name" value="P-loop containing nucleotide triphosphate hydrolases"/>
    <property type="match status" value="3"/>
</dbReference>
<name>A0A7R6P8A3_9GAMM</name>
<dbReference type="Pfam" id="PF17871">
    <property type="entry name" value="AAA_lid_9"/>
    <property type="match status" value="1"/>
</dbReference>
<dbReference type="Gene3D" id="1.10.8.60">
    <property type="match status" value="1"/>
</dbReference>
<evidence type="ECO:0000313" key="8">
    <source>
        <dbReference type="EMBL" id="BBB25267.1"/>
    </source>
</evidence>
<dbReference type="CDD" id="cd19499">
    <property type="entry name" value="RecA-like_ClpB_Hsp104-like"/>
    <property type="match status" value="1"/>
</dbReference>
<dbReference type="PANTHER" id="PTHR11638:SF181">
    <property type="entry name" value="ATPASE SUBUNIT OF ATP-DEPENDENT PROTEASE"/>
    <property type="match status" value="1"/>
</dbReference>
<dbReference type="GO" id="GO:0016887">
    <property type="term" value="F:ATP hydrolysis activity"/>
    <property type="evidence" value="ECO:0007669"/>
    <property type="project" value="InterPro"/>
</dbReference>
<dbReference type="InterPro" id="IPR018368">
    <property type="entry name" value="ClpA/B_CS1"/>
</dbReference>
<evidence type="ECO:0000256" key="3">
    <source>
        <dbReference type="ARBA" id="ARBA00023186"/>
    </source>
</evidence>
<evidence type="ECO:0000259" key="7">
    <source>
        <dbReference type="SMART" id="SM01086"/>
    </source>
</evidence>
<evidence type="ECO:0000256" key="1">
    <source>
        <dbReference type="ARBA" id="ARBA00022741"/>
    </source>
</evidence>
<dbReference type="Proteomes" id="UP000595663">
    <property type="component" value="Chromosome"/>
</dbReference>